<dbReference type="AlphaFoldDB" id="A0A239ETE6"/>
<name>A0A239ETE6_9BACT</name>
<reference evidence="3" key="1">
    <citation type="submission" date="2017-06" db="EMBL/GenBank/DDBJ databases">
        <authorList>
            <person name="Varghese N."/>
            <person name="Submissions S."/>
        </authorList>
    </citation>
    <scope>NUCLEOTIDE SEQUENCE [LARGE SCALE GENOMIC DNA]</scope>
    <source>
        <strain evidence="3">5C</strain>
    </source>
</reference>
<evidence type="ECO:0000313" key="3">
    <source>
        <dbReference type="Proteomes" id="UP000198480"/>
    </source>
</evidence>
<proteinExistence type="predicted"/>
<dbReference type="OrthoDB" id="840154at2"/>
<dbReference type="EMBL" id="FZOK01000010">
    <property type="protein sequence ID" value="SNS47114.1"/>
    <property type="molecule type" value="Genomic_DNA"/>
</dbReference>
<keyword evidence="1" id="KW-0472">Membrane</keyword>
<sequence>METLFSLLMLTAIYGLTILSVVPDRFIRKLSHSMYHKREPDHKKFSLGGSIFLSFLIGYIFASVMVYFII</sequence>
<accession>A0A239ETE6</accession>
<feature type="transmembrane region" description="Helical" evidence="1">
    <location>
        <begin position="47"/>
        <end position="69"/>
    </location>
</feature>
<evidence type="ECO:0000313" key="2">
    <source>
        <dbReference type="EMBL" id="SNS47114.1"/>
    </source>
</evidence>
<keyword evidence="1" id="KW-1133">Transmembrane helix</keyword>
<organism evidence="2 3">
    <name type="scientific">Belliella buryatensis</name>
    <dbReference type="NCBI Taxonomy" id="1500549"/>
    <lineage>
        <taxon>Bacteria</taxon>
        <taxon>Pseudomonadati</taxon>
        <taxon>Bacteroidota</taxon>
        <taxon>Cytophagia</taxon>
        <taxon>Cytophagales</taxon>
        <taxon>Cyclobacteriaceae</taxon>
        <taxon>Belliella</taxon>
    </lineage>
</organism>
<evidence type="ECO:0000256" key="1">
    <source>
        <dbReference type="SAM" id="Phobius"/>
    </source>
</evidence>
<feature type="transmembrane region" description="Helical" evidence="1">
    <location>
        <begin position="6"/>
        <end position="27"/>
    </location>
</feature>
<keyword evidence="3" id="KW-1185">Reference proteome</keyword>
<keyword evidence="1" id="KW-0812">Transmembrane</keyword>
<dbReference type="Proteomes" id="UP000198480">
    <property type="component" value="Unassembled WGS sequence"/>
</dbReference>
<protein>
    <submittedName>
        <fullName evidence="2">Uncharacterized protein</fullName>
    </submittedName>
</protein>
<dbReference type="RefSeq" id="WP_089241028.1">
    <property type="nucleotide sequence ID" value="NZ_FZOK01000010.1"/>
</dbReference>
<gene>
    <name evidence="2" type="ORF">SAMN06295967_11080</name>
</gene>